<organism evidence="5 6">
    <name type="scientific">Epilithonimonas hispanica</name>
    <dbReference type="NCBI Taxonomy" id="358687"/>
    <lineage>
        <taxon>Bacteria</taxon>
        <taxon>Pseudomonadati</taxon>
        <taxon>Bacteroidota</taxon>
        <taxon>Flavobacteriia</taxon>
        <taxon>Flavobacteriales</taxon>
        <taxon>Weeksellaceae</taxon>
        <taxon>Chryseobacterium group</taxon>
        <taxon>Epilithonimonas</taxon>
    </lineage>
</organism>
<dbReference type="RefSeq" id="WP_116035764.1">
    <property type="nucleotide sequence ID" value="NZ_JBHLVV010000041.1"/>
</dbReference>
<dbReference type="OrthoDB" id="9816225at2"/>
<evidence type="ECO:0000313" key="5">
    <source>
        <dbReference type="EMBL" id="REC69715.1"/>
    </source>
</evidence>
<dbReference type="InterPro" id="IPR000055">
    <property type="entry name" value="Restrct_endonuc_typeI_TRD"/>
</dbReference>
<name>A0A3D9CVC3_9FLAO</name>
<dbReference type="PANTHER" id="PTHR30408:SF13">
    <property type="entry name" value="TYPE I RESTRICTION ENZYME HINDI SPECIFICITY SUBUNIT"/>
    <property type="match status" value="1"/>
</dbReference>
<keyword evidence="6" id="KW-1185">Reference proteome</keyword>
<dbReference type="AlphaFoldDB" id="A0A3D9CVC3"/>
<feature type="domain" description="Type I restriction modification DNA specificity" evidence="4">
    <location>
        <begin position="39"/>
        <end position="201"/>
    </location>
</feature>
<keyword evidence="5" id="KW-0255">Endonuclease</keyword>
<dbReference type="Proteomes" id="UP000256326">
    <property type="component" value="Unassembled WGS sequence"/>
</dbReference>
<dbReference type="GO" id="GO:0004519">
    <property type="term" value="F:endonuclease activity"/>
    <property type="evidence" value="ECO:0007669"/>
    <property type="project" value="UniProtKB-KW"/>
</dbReference>
<keyword evidence="2" id="KW-0680">Restriction system</keyword>
<accession>A0A3D9CVC3</accession>
<evidence type="ECO:0000256" key="3">
    <source>
        <dbReference type="ARBA" id="ARBA00023125"/>
    </source>
</evidence>
<keyword evidence="5" id="KW-0540">Nuclease</keyword>
<keyword evidence="3" id="KW-0238">DNA-binding</keyword>
<dbReference type="InterPro" id="IPR044946">
    <property type="entry name" value="Restrct_endonuc_typeI_TRD_sf"/>
</dbReference>
<comment type="caution">
    <text evidence="5">The sequence shown here is derived from an EMBL/GenBank/DDBJ whole genome shotgun (WGS) entry which is preliminary data.</text>
</comment>
<keyword evidence="5" id="KW-0378">Hydrolase</keyword>
<evidence type="ECO:0000256" key="1">
    <source>
        <dbReference type="ARBA" id="ARBA00010923"/>
    </source>
</evidence>
<dbReference type="GO" id="GO:0003677">
    <property type="term" value="F:DNA binding"/>
    <property type="evidence" value="ECO:0007669"/>
    <property type="project" value="UniProtKB-KW"/>
</dbReference>
<dbReference type="Pfam" id="PF01420">
    <property type="entry name" value="Methylase_S"/>
    <property type="match status" value="1"/>
</dbReference>
<proteinExistence type="inferred from homology"/>
<dbReference type="PANTHER" id="PTHR30408">
    <property type="entry name" value="TYPE-1 RESTRICTION ENZYME ECOKI SPECIFICITY PROTEIN"/>
    <property type="match status" value="1"/>
</dbReference>
<reference evidence="5 6" key="1">
    <citation type="journal article" date="2006" name="Int. J. Syst. Evol. Microbiol.">
        <title>Chryseobacterium hispanicum sp. nov., isolated from the drinking water distribution system of Sevilla, Spain.</title>
        <authorList>
            <person name="Gallego V."/>
            <person name="Garcia M.T."/>
            <person name="Ventosa A."/>
        </authorList>
    </citation>
    <scope>NUCLEOTIDE SEQUENCE [LARGE SCALE GENOMIC DNA]</scope>
    <source>
        <strain evidence="5 6">KCTC 22104</strain>
    </source>
</reference>
<gene>
    <name evidence="5" type="ORF">DRF58_12055</name>
</gene>
<dbReference type="InterPro" id="IPR052021">
    <property type="entry name" value="Type-I_RS_S_subunit"/>
</dbReference>
<dbReference type="GO" id="GO:0009307">
    <property type="term" value="P:DNA restriction-modification system"/>
    <property type="evidence" value="ECO:0007669"/>
    <property type="project" value="UniProtKB-KW"/>
</dbReference>
<dbReference type="EMBL" id="QNUG01000026">
    <property type="protein sequence ID" value="REC69715.1"/>
    <property type="molecule type" value="Genomic_DNA"/>
</dbReference>
<evidence type="ECO:0000259" key="4">
    <source>
        <dbReference type="Pfam" id="PF01420"/>
    </source>
</evidence>
<sequence>MAKTLYDYWFVQFDFPDGKPYKSSAREMVFNEVLKREIPADWEVKSLYQIADTGSGGTPKSTIKEYYENGKIPWINSGELNNPFIIATKNFITDFGMKNSSAKLFPINTILMAMYGATAGKTSIISFESTTNQAVCAVIPKSNNLLHYTKFVLDDMYQYLINLSTGSARDNLSQDKIKNLNLIIPEEEILRQFSIQTTLYYKKIENNLIQNQQLSNLRDWLLPMLMNGQVKVE</sequence>
<dbReference type="SUPFAM" id="SSF116734">
    <property type="entry name" value="DNA methylase specificity domain"/>
    <property type="match status" value="1"/>
</dbReference>
<evidence type="ECO:0000313" key="6">
    <source>
        <dbReference type="Proteomes" id="UP000256326"/>
    </source>
</evidence>
<protein>
    <submittedName>
        <fullName evidence="5">Restriction endonuclease subunit S</fullName>
    </submittedName>
</protein>
<evidence type="ECO:0000256" key="2">
    <source>
        <dbReference type="ARBA" id="ARBA00022747"/>
    </source>
</evidence>
<comment type="similarity">
    <text evidence="1">Belongs to the type-I restriction system S methylase family.</text>
</comment>
<dbReference type="Gene3D" id="3.90.220.20">
    <property type="entry name" value="DNA methylase specificity domains"/>
    <property type="match status" value="1"/>
</dbReference>